<feature type="compositionally biased region" description="Polar residues" evidence="1">
    <location>
        <begin position="252"/>
        <end position="267"/>
    </location>
</feature>
<dbReference type="Proteomes" id="UP000077115">
    <property type="component" value="Unassembled WGS sequence"/>
</dbReference>
<evidence type="ECO:0000256" key="2">
    <source>
        <dbReference type="SAM" id="Phobius"/>
    </source>
</evidence>
<dbReference type="VEuPathDB" id="FungiDB:BDEG_26394"/>
<reference evidence="3 4" key="1">
    <citation type="submission" date="2006-10" db="EMBL/GenBank/DDBJ databases">
        <title>The Genome Sequence of Batrachochytrium dendrobatidis JEL423.</title>
        <authorList>
            <consortium name="The Broad Institute Genome Sequencing Platform"/>
            <person name="Birren B."/>
            <person name="Lander E."/>
            <person name="Galagan J."/>
            <person name="Cuomo C."/>
            <person name="Devon K."/>
            <person name="Jaffe D."/>
            <person name="Butler J."/>
            <person name="Alvarez P."/>
            <person name="Gnerre S."/>
            <person name="Grabherr M."/>
            <person name="Kleber M."/>
            <person name="Mauceli E."/>
            <person name="Brockman W."/>
            <person name="Young S."/>
            <person name="LaButti K."/>
            <person name="Sykes S."/>
            <person name="DeCaprio D."/>
            <person name="Crawford M."/>
            <person name="Koehrsen M."/>
            <person name="Engels R."/>
            <person name="Montgomery P."/>
            <person name="Pearson M."/>
            <person name="Howarth C."/>
            <person name="Larson L."/>
            <person name="White J."/>
            <person name="O'Leary S."/>
            <person name="Kodira C."/>
            <person name="Zeng Q."/>
            <person name="Yandava C."/>
            <person name="Alvarado L."/>
            <person name="Longcore J."/>
            <person name="James T."/>
        </authorList>
    </citation>
    <scope>NUCLEOTIDE SEQUENCE [LARGE SCALE GENOMIC DNA]</scope>
    <source>
        <strain evidence="3 4">JEL423</strain>
    </source>
</reference>
<dbReference type="AlphaFoldDB" id="A0A177WUD9"/>
<organism evidence="3 4">
    <name type="scientific">Batrachochytrium dendrobatidis (strain JEL423)</name>
    <dbReference type="NCBI Taxonomy" id="403673"/>
    <lineage>
        <taxon>Eukaryota</taxon>
        <taxon>Fungi</taxon>
        <taxon>Fungi incertae sedis</taxon>
        <taxon>Chytridiomycota</taxon>
        <taxon>Chytridiomycota incertae sedis</taxon>
        <taxon>Chytridiomycetes</taxon>
        <taxon>Rhizophydiales</taxon>
        <taxon>Rhizophydiales incertae sedis</taxon>
        <taxon>Batrachochytrium</taxon>
    </lineage>
</organism>
<gene>
    <name evidence="3" type="ORF">BDEG_26394</name>
</gene>
<evidence type="ECO:0000256" key="1">
    <source>
        <dbReference type="SAM" id="MobiDB-lite"/>
    </source>
</evidence>
<reference evidence="3 4" key="2">
    <citation type="submission" date="2016-05" db="EMBL/GenBank/DDBJ databases">
        <title>Lineage-specific infection strategies underlie the spectrum of fungal disease in amphibians.</title>
        <authorList>
            <person name="Cuomo C.A."/>
            <person name="Farrer R.A."/>
            <person name="James T."/>
            <person name="Longcore J."/>
            <person name="Birren B."/>
        </authorList>
    </citation>
    <scope>NUCLEOTIDE SEQUENCE [LARGE SCALE GENOMIC DNA]</scope>
    <source>
        <strain evidence="3 4">JEL423</strain>
    </source>
</reference>
<evidence type="ECO:0000313" key="3">
    <source>
        <dbReference type="EMBL" id="OAJ43011.1"/>
    </source>
</evidence>
<feature type="region of interest" description="Disordered" evidence="1">
    <location>
        <begin position="379"/>
        <end position="449"/>
    </location>
</feature>
<feature type="compositionally biased region" description="Low complexity" evidence="1">
    <location>
        <begin position="271"/>
        <end position="282"/>
    </location>
</feature>
<keyword evidence="2" id="KW-1133">Transmembrane helix</keyword>
<feature type="region of interest" description="Disordered" evidence="1">
    <location>
        <begin position="252"/>
        <end position="305"/>
    </location>
</feature>
<sequence>MDKLLNAFDSSLPSNYCGLVFRVISPNVQTDTQLRSVIQPWGIWATLSSKSIIATTFSHTTHTDNTAPLCLGNPTYAVQHYIFDKCVQIDTTRSIKSIHVGNGFEQQMCMSTDCSYECITMSIVYSSDMSNGVGTPSSSSVCVTLTTGWNAEYGPVMSFNSLSSTREDSQSMMGRFSAPVIAAFVIGTLLIFFVLCNSIWIFLKRRRQRQQPRLSLRQQPQTAESSKIVWYNIVSSSQANLLSPSLTGKASGPPTTVLASVPPSNAHTVAKSTPSKNTPSKSGAATTCESHINTSKPSSANAPDRIINTRSSIKPKLNAAIKVLTSFSSPYNNQQGSGSSHNPAAVVSPVQDKPSQAVQSLSSPDIKKKLQWFSGSELSIPSTTHSSKETNGLPNLPNQARTSFTTSPKSRSPSVDQRPSGQPWRLSSASMPSSRPLQSPKPQSESSSTRLWLESAFQLHLSSTWTLDPDTQRQMQMQVSNRNHKGGSGVSSAEGIRPV</sequence>
<feature type="transmembrane region" description="Helical" evidence="2">
    <location>
        <begin position="180"/>
        <end position="203"/>
    </location>
</feature>
<dbReference type="EMBL" id="DS022309">
    <property type="protein sequence ID" value="OAJ43011.1"/>
    <property type="molecule type" value="Genomic_DNA"/>
</dbReference>
<dbReference type="OrthoDB" id="10651761at2759"/>
<feature type="region of interest" description="Disordered" evidence="1">
    <location>
        <begin position="331"/>
        <end position="363"/>
    </location>
</feature>
<feature type="compositionally biased region" description="Polar residues" evidence="1">
    <location>
        <begin position="353"/>
        <end position="363"/>
    </location>
</feature>
<feature type="compositionally biased region" description="Polar residues" evidence="1">
    <location>
        <begin position="331"/>
        <end position="342"/>
    </location>
</feature>
<feature type="compositionally biased region" description="Polar residues" evidence="1">
    <location>
        <begin position="283"/>
        <end position="301"/>
    </location>
</feature>
<feature type="region of interest" description="Disordered" evidence="1">
    <location>
        <begin position="480"/>
        <end position="499"/>
    </location>
</feature>
<keyword evidence="2" id="KW-0812">Transmembrane</keyword>
<keyword evidence="2" id="KW-0472">Membrane</keyword>
<accession>A0A177WUD9</accession>
<proteinExistence type="predicted"/>
<name>A0A177WUD9_BATDL</name>
<evidence type="ECO:0000313" key="4">
    <source>
        <dbReference type="Proteomes" id="UP000077115"/>
    </source>
</evidence>
<protein>
    <submittedName>
        <fullName evidence="3">Uncharacterized protein</fullName>
    </submittedName>
</protein>